<keyword evidence="3" id="KW-1185">Reference proteome</keyword>
<proteinExistence type="predicted"/>
<dbReference type="InterPro" id="IPR042099">
    <property type="entry name" value="ANL_N_sf"/>
</dbReference>
<dbReference type="eggNOG" id="COG1541">
    <property type="taxonomic scope" value="Bacteria"/>
</dbReference>
<dbReference type="STRING" id="378806.STAUR_6098"/>
<dbReference type="AlphaFoldDB" id="E3FE85"/>
<dbReference type="Gene3D" id="3.40.50.12780">
    <property type="entry name" value="N-terminal domain of ligase-like"/>
    <property type="match status" value="1"/>
</dbReference>
<dbReference type="PANTHER" id="PTHR43845:SF1">
    <property type="entry name" value="BLR5969 PROTEIN"/>
    <property type="match status" value="1"/>
</dbReference>
<sequence length="419" mass="47874">MDTGGQTMAPPDRLETINQVLQQARNSIFYKERLPVAPLRTWEDFQRLPFTSKEDLRRYSPHGLVCVPDRELLQYHESSATTGTPVSVWYSRDDLAEIRERFSAWGVGFMPGDRVLVRFPYALSTIGHFVHAAAQHRQACVIPADSRTSITPLPRVVELMRKLQVTVLATISLSAMMIAEAAEMAGLDPRRDFPHLRAICCAGEPLTLYRRRYLEELWGVPVYDNYGMTETGPQAMDCHEQRLHPWQDLFWMEILDERLEKAVAPGDVGHLVVTSLSRRASPMIRYLTGDRVQRLEQPCGCGHSSTLRIRGRAEESLWVHNRPFDLWELEEIVHQLPSRRFWKAAAQQNGLHFIVEQEGDRDHVPPALLAQLEQQHGVRLTVDLVPKGTLYDRKELISFGMLGKPVYLCSPQSLQESHP</sequence>
<evidence type="ECO:0000313" key="2">
    <source>
        <dbReference type="EMBL" id="ADO73855.1"/>
    </source>
</evidence>
<evidence type="ECO:0000259" key="1">
    <source>
        <dbReference type="Pfam" id="PF00501"/>
    </source>
</evidence>
<evidence type="ECO:0000313" key="3">
    <source>
        <dbReference type="Proteomes" id="UP000001351"/>
    </source>
</evidence>
<organism evidence="2 3">
    <name type="scientific">Stigmatella aurantiaca (strain DW4/3-1)</name>
    <dbReference type="NCBI Taxonomy" id="378806"/>
    <lineage>
        <taxon>Bacteria</taxon>
        <taxon>Pseudomonadati</taxon>
        <taxon>Myxococcota</taxon>
        <taxon>Myxococcia</taxon>
        <taxon>Myxococcales</taxon>
        <taxon>Cystobacterineae</taxon>
        <taxon>Archangiaceae</taxon>
        <taxon>Stigmatella</taxon>
    </lineage>
</organism>
<dbReference type="SUPFAM" id="SSF56801">
    <property type="entry name" value="Acetyl-CoA synthetase-like"/>
    <property type="match status" value="1"/>
</dbReference>
<dbReference type="Proteomes" id="UP000001351">
    <property type="component" value="Chromosome"/>
</dbReference>
<accession>E3FE85</accession>
<dbReference type="Pfam" id="PF00501">
    <property type="entry name" value="AMP-binding"/>
    <property type="match status" value="1"/>
</dbReference>
<name>E3FE85_STIAD</name>
<dbReference type="InterPro" id="IPR000873">
    <property type="entry name" value="AMP-dep_synth/lig_dom"/>
</dbReference>
<dbReference type="KEGG" id="sur:STAUR_6098"/>
<dbReference type="HOGENOM" id="CLU_035301_1_2_7"/>
<feature type="domain" description="AMP-dependent synthetase/ligase" evidence="1">
    <location>
        <begin position="78"/>
        <end position="274"/>
    </location>
</feature>
<dbReference type="EMBL" id="CP002271">
    <property type="protein sequence ID" value="ADO73855.1"/>
    <property type="molecule type" value="Genomic_DNA"/>
</dbReference>
<dbReference type="PANTHER" id="PTHR43845">
    <property type="entry name" value="BLR5969 PROTEIN"/>
    <property type="match status" value="1"/>
</dbReference>
<gene>
    <name evidence="2" type="ordered locus">STAUR_6098</name>
</gene>
<protein>
    <submittedName>
        <fullName evidence="2">Coenzyme f390 synthetase</fullName>
    </submittedName>
</protein>
<reference evidence="2 3" key="1">
    <citation type="journal article" date="2011" name="Mol. Biol. Evol.">
        <title>Comparative genomic analysis of fruiting body formation in Myxococcales.</title>
        <authorList>
            <person name="Huntley S."/>
            <person name="Hamann N."/>
            <person name="Wegener-Feldbrugge S."/>
            <person name="Treuner-Lange A."/>
            <person name="Kube M."/>
            <person name="Reinhardt R."/>
            <person name="Klages S."/>
            <person name="Muller R."/>
            <person name="Ronning C.M."/>
            <person name="Nierman W.C."/>
            <person name="Sogaard-Andersen L."/>
        </authorList>
    </citation>
    <scope>NUCLEOTIDE SEQUENCE [LARGE SCALE GENOMIC DNA]</scope>
    <source>
        <strain evidence="2 3">DW4/3-1</strain>
    </source>
</reference>